<evidence type="ECO:0000313" key="4">
    <source>
        <dbReference type="Proteomes" id="UP000684084"/>
    </source>
</evidence>
<feature type="region of interest" description="Disordered" evidence="2">
    <location>
        <begin position="1"/>
        <end position="37"/>
    </location>
</feature>
<name>A0A915ZIB4_9GLOM</name>
<dbReference type="EMBL" id="CAGKOT010000037">
    <property type="protein sequence ID" value="CAB5377346.1"/>
    <property type="molecule type" value="Genomic_DNA"/>
</dbReference>
<reference evidence="3" key="1">
    <citation type="submission" date="2020-05" db="EMBL/GenBank/DDBJ databases">
        <authorList>
            <person name="Rincon C."/>
            <person name="Sanders R I."/>
            <person name="Robbins C."/>
            <person name="Chaturvedi A."/>
        </authorList>
    </citation>
    <scope>NUCLEOTIDE SEQUENCE</scope>
    <source>
        <strain evidence="3">CHB12</strain>
    </source>
</reference>
<feature type="compositionally biased region" description="Polar residues" evidence="2">
    <location>
        <begin position="25"/>
        <end position="37"/>
    </location>
</feature>
<dbReference type="AlphaFoldDB" id="A0A915ZIB4"/>
<organism evidence="3 4">
    <name type="scientific">Rhizophagus irregularis</name>
    <dbReference type="NCBI Taxonomy" id="588596"/>
    <lineage>
        <taxon>Eukaryota</taxon>
        <taxon>Fungi</taxon>
        <taxon>Fungi incertae sedis</taxon>
        <taxon>Mucoromycota</taxon>
        <taxon>Glomeromycotina</taxon>
        <taxon>Glomeromycetes</taxon>
        <taxon>Glomerales</taxon>
        <taxon>Glomeraceae</taxon>
        <taxon>Rhizophagus</taxon>
    </lineage>
</organism>
<accession>A0A915ZIB4</accession>
<feature type="coiled-coil region" evidence="1">
    <location>
        <begin position="49"/>
        <end position="83"/>
    </location>
</feature>
<dbReference type="Proteomes" id="UP000684084">
    <property type="component" value="Unassembled WGS sequence"/>
</dbReference>
<feature type="region of interest" description="Disordered" evidence="2">
    <location>
        <begin position="167"/>
        <end position="189"/>
    </location>
</feature>
<evidence type="ECO:0000256" key="2">
    <source>
        <dbReference type="SAM" id="MobiDB-lite"/>
    </source>
</evidence>
<evidence type="ECO:0000256" key="1">
    <source>
        <dbReference type="SAM" id="Coils"/>
    </source>
</evidence>
<proteinExistence type="predicted"/>
<dbReference type="OrthoDB" id="2421803at2759"/>
<keyword evidence="1" id="KW-0175">Coiled coil</keyword>
<evidence type="ECO:0000313" key="3">
    <source>
        <dbReference type="EMBL" id="CAB5377346.1"/>
    </source>
</evidence>
<comment type="caution">
    <text evidence="3">The sequence shown here is derived from an EMBL/GenBank/DDBJ whole genome shotgun (WGS) entry which is preliminary data.</text>
</comment>
<gene>
    <name evidence="3" type="ORF">CHRIB12_LOCUS15722</name>
</gene>
<protein>
    <submittedName>
        <fullName evidence="3">Uncharacterized protein</fullName>
    </submittedName>
</protein>
<sequence length="237" mass="27157">MTPDNRNRKSGLQPGSLLYPRQGKQPRNTSRNNNKTHNWADLHITPQDNQQSNASNNHLNKRIDDLERQVQSLLTNIQLLQQNNTKTDQSIADLHHSHQTIDTSLIEIKERLEKYDTIIQHLTTNINLLSKKKIAATQERPRKISKKVTPYEQTSYRATKSKYNLRNNKDTNTYEDESEFNPTTGDDTDALDENAMSDGASFEGIIDNTIQDSIKDDGFTVKSYNPLNLFPSFNATR</sequence>